<organism evidence="1 2">
    <name type="scientific">Granulosicoccus antarcticus IMCC3135</name>
    <dbReference type="NCBI Taxonomy" id="1192854"/>
    <lineage>
        <taxon>Bacteria</taxon>
        <taxon>Pseudomonadati</taxon>
        <taxon>Pseudomonadota</taxon>
        <taxon>Gammaproteobacteria</taxon>
        <taxon>Chromatiales</taxon>
        <taxon>Granulosicoccaceae</taxon>
        <taxon>Granulosicoccus</taxon>
    </lineage>
</organism>
<gene>
    <name evidence="1" type="ORF">IMCC3135_33705</name>
</gene>
<evidence type="ECO:0000313" key="1">
    <source>
        <dbReference type="EMBL" id="ASJ76782.1"/>
    </source>
</evidence>
<accession>A0A2Z2NZ94</accession>
<dbReference type="AlphaFoldDB" id="A0A2Z2NZ94"/>
<dbReference type="EMBL" id="CP018632">
    <property type="protein sequence ID" value="ASJ76782.1"/>
    <property type="molecule type" value="Genomic_DNA"/>
</dbReference>
<proteinExistence type="predicted"/>
<reference evidence="1 2" key="1">
    <citation type="submission" date="2016-12" db="EMBL/GenBank/DDBJ databases">
        <authorList>
            <person name="Song W.-J."/>
            <person name="Kurnit D.M."/>
        </authorList>
    </citation>
    <scope>NUCLEOTIDE SEQUENCE [LARGE SCALE GENOMIC DNA]</scope>
    <source>
        <strain evidence="1 2">IMCC3135</strain>
    </source>
</reference>
<keyword evidence="2" id="KW-1185">Reference proteome</keyword>
<name>A0A2Z2NZ94_9GAMM</name>
<dbReference type="Proteomes" id="UP000250079">
    <property type="component" value="Chromosome"/>
</dbReference>
<sequence>MGTQWLAKKNHVIYILVEAVEKVRMSSCDHSIDYCNSTITLLNSLEVCIEQCTLNMSWRHAKTHYLLRRTAQCMTSTSEVSFFG</sequence>
<dbReference type="KEGG" id="gai:IMCC3135_33705"/>
<protein>
    <submittedName>
        <fullName evidence="1">Uncharacterized protein</fullName>
    </submittedName>
</protein>
<evidence type="ECO:0000313" key="2">
    <source>
        <dbReference type="Proteomes" id="UP000250079"/>
    </source>
</evidence>